<keyword evidence="5" id="KW-0472">Membrane</keyword>
<dbReference type="GO" id="GO:0051301">
    <property type="term" value="P:cell division"/>
    <property type="evidence" value="ECO:0007669"/>
    <property type="project" value="UniProtKB-KW"/>
</dbReference>
<dbReference type="GO" id="GO:0005886">
    <property type="term" value="C:plasma membrane"/>
    <property type="evidence" value="ECO:0007669"/>
    <property type="project" value="UniProtKB-SubCell"/>
</dbReference>
<evidence type="ECO:0000256" key="4">
    <source>
        <dbReference type="ARBA" id="ARBA00022618"/>
    </source>
</evidence>
<proteinExistence type="inferred from homology"/>
<evidence type="ECO:0000256" key="2">
    <source>
        <dbReference type="ARBA" id="ARBA00022473"/>
    </source>
</evidence>
<dbReference type="InterPro" id="IPR010369">
    <property type="entry name" value="SOK"/>
</dbReference>
<organism evidence="10 11">
    <name type="scientific">Hevea brasiliensis</name>
    <name type="common">Para rubber tree</name>
    <name type="synonym">Siphonia brasiliensis</name>
    <dbReference type="NCBI Taxonomy" id="3981"/>
    <lineage>
        <taxon>Eukaryota</taxon>
        <taxon>Viridiplantae</taxon>
        <taxon>Streptophyta</taxon>
        <taxon>Embryophyta</taxon>
        <taxon>Tracheophyta</taxon>
        <taxon>Spermatophyta</taxon>
        <taxon>Magnoliopsida</taxon>
        <taxon>eudicotyledons</taxon>
        <taxon>Gunneridae</taxon>
        <taxon>Pentapetalae</taxon>
        <taxon>rosids</taxon>
        <taxon>fabids</taxon>
        <taxon>Malpighiales</taxon>
        <taxon>Euphorbiaceae</taxon>
        <taxon>Crotonoideae</taxon>
        <taxon>Micrandreae</taxon>
        <taxon>Hevea</taxon>
    </lineage>
</organism>
<feature type="compositionally biased region" description="Polar residues" evidence="8">
    <location>
        <begin position="170"/>
        <end position="182"/>
    </location>
</feature>
<evidence type="ECO:0000256" key="5">
    <source>
        <dbReference type="ARBA" id="ARBA00023136"/>
    </source>
</evidence>
<dbReference type="InterPro" id="IPR048351">
    <property type="entry name" value="SOK_DIX"/>
</dbReference>
<comment type="caution">
    <text evidence="10">The sequence shown here is derived from an EMBL/GenBank/DDBJ whole genome shotgun (WGS) entry which is preliminary data.</text>
</comment>
<comment type="similarity">
    <text evidence="7">Belongs to the SOSEKI family.</text>
</comment>
<feature type="region of interest" description="Disordered" evidence="8">
    <location>
        <begin position="211"/>
        <end position="236"/>
    </location>
</feature>
<dbReference type="Proteomes" id="UP000467840">
    <property type="component" value="Chromosome 10"/>
</dbReference>
<feature type="region of interest" description="Disordered" evidence="8">
    <location>
        <begin position="131"/>
        <end position="198"/>
    </location>
</feature>
<protein>
    <recommendedName>
        <fullName evidence="9">SOSEKI DIX-like domain-containing protein</fullName>
    </recommendedName>
</protein>
<dbReference type="PANTHER" id="PTHR31083:SF5">
    <property type="entry name" value="PROTEIN SOSEKI 1"/>
    <property type="match status" value="1"/>
</dbReference>
<dbReference type="AlphaFoldDB" id="A0A6A6N3A9"/>
<feature type="domain" description="SOSEKI DIX-like" evidence="9">
    <location>
        <begin position="18"/>
        <end position="102"/>
    </location>
</feature>
<dbReference type="EMBL" id="JAAGAX010000003">
    <property type="protein sequence ID" value="KAF2319325.1"/>
    <property type="molecule type" value="Genomic_DNA"/>
</dbReference>
<keyword evidence="3" id="KW-1003">Cell membrane</keyword>
<keyword evidence="4" id="KW-0132">Cell division</keyword>
<keyword evidence="2" id="KW-0217">Developmental protein</keyword>
<dbReference type="PANTHER" id="PTHR31083">
    <property type="entry name" value="UPSTREAM OF FLC PROTEIN (DUF966)"/>
    <property type="match status" value="1"/>
</dbReference>
<name>A0A6A6N3A9_HEVBR</name>
<accession>A0A6A6N3A9</accession>
<dbReference type="GO" id="GO:0051258">
    <property type="term" value="P:protein polymerization"/>
    <property type="evidence" value="ECO:0007669"/>
    <property type="project" value="UniProtKB-ARBA"/>
</dbReference>
<evidence type="ECO:0000256" key="8">
    <source>
        <dbReference type="SAM" id="MobiDB-lite"/>
    </source>
</evidence>
<evidence type="ECO:0000313" key="10">
    <source>
        <dbReference type="EMBL" id="KAF2319325.1"/>
    </source>
</evidence>
<dbReference type="Pfam" id="PF06136">
    <property type="entry name" value="SOK"/>
    <property type="match status" value="1"/>
</dbReference>
<comment type="subcellular location">
    <subcellularLocation>
        <location evidence="1">Cell membrane</location>
        <topology evidence="1">Peripheral membrane protein</topology>
        <orientation evidence="1">Cytoplasmic side</orientation>
    </subcellularLocation>
</comment>
<evidence type="ECO:0000256" key="1">
    <source>
        <dbReference type="ARBA" id="ARBA00004413"/>
    </source>
</evidence>
<evidence type="ECO:0000313" key="11">
    <source>
        <dbReference type="Proteomes" id="UP000467840"/>
    </source>
</evidence>
<sequence length="339" mass="38629">MEASKTIPKGGGEVRRLHIIYFLSHMGRVEHPHLIRVHHLNRNGVHLRAMDDDLRGKDMPEAFAWSYKRRYKNGYVWQDLLDDDLITPISDNEYVLKGSEIFPTTPLDTTVHGEKRASIFRNDKHVEVGIEDKQLEQEQSSTKETNQISPDTSIDISVKTSSEVYHESPIFSSERSTLSQDSLKQRDDSHEEEMDKFESLSSSSFYSSLLGKKEKKKKKKTNSNTSPRNEETSTEAAVALKRRVPRAHHPQHNHNRSLQKRRFPKVGLAEVVELFGISSNHSMQVIPIRYMLQLGCLLISISSDRMKDSRQQQKQHKSGFGKPKGVAAAYKPVAAPICS</sequence>
<feature type="compositionally biased region" description="Polar residues" evidence="8">
    <location>
        <begin position="137"/>
        <end position="163"/>
    </location>
</feature>
<keyword evidence="11" id="KW-1185">Reference proteome</keyword>
<reference evidence="10 11" key="1">
    <citation type="journal article" date="2020" name="Mol. Plant">
        <title>The Chromosome-Based Rubber Tree Genome Provides New Insights into Spurge Genome Evolution and Rubber Biosynthesis.</title>
        <authorList>
            <person name="Liu J."/>
            <person name="Shi C."/>
            <person name="Shi C.C."/>
            <person name="Li W."/>
            <person name="Zhang Q.J."/>
            <person name="Zhang Y."/>
            <person name="Li K."/>
            <person name="Lu H.F."/>
            <person name="Shi C."/>
            <person name="Zhu S.T."/>
            <person name="Xiao Z.Y."/>
            <person name="Nan H."/>
            <person name="Yue Y."/>
            <person name="Zhu X.G."/>
            <person name="Wu Y."/>
            <person name="Hong X.N."/>
            <person name="Fan G.Y."/>
            <person name="Tong Y."/>
            <person name="Zhang D."/>
            <person name="Mao C.L."/>
            <person name="Liu Y.L."/>
            <person name="Hao S.J."/>
            <person name="Liu W.Q."/>
            <person name="Lv M.Q."/>
            <person name="Zhang H.B."/>
            <person name="Liu Y."/>
            <person name="Hu-Tang G.R."/>
            <person name="Wang J.P."/>
            <person name="Wang J.H."/>
            <person name="Sun Y.H."/>
            <person name="Ni S.B."/>
            <person name="Chen W.B."/>
            <person name="Zhang X.C."/>
            <person name="Jiao Y.N."/>
            <person name="Eichler E.E."/>
            <person name="Li G.H."/>
            <person name="Liu X."/>
            <person name="Gao L.Z."/>
        </authorList>
    </citation>
    <scope>NUCLEOTIDE SEQUENCE [LARGE SCALE GENOMIC DNA]</scope>
    <source>
        <strain evidence="11">cv. GT1</strain>
        <tissue evidence="10">Leaf</tissue>
    </source>
</reference>
<evidence type="ECO:0000259" key="9">
    <source>
        <dbReference type="Pfam" id="PF06136"/>
    </source>
</evidence>
<keyword evidence="6" id="KW-0131">Cell cycle</keyword>
<evidence type="ECO:0000256" key="6">
    <source>
        <dbReference type="ARBA" id="ARBA00023306"/>
    </source>
</evidence>
<evidence type="ECO:0000256" key="7">
    <source>
        <dbReference type="ARBA" id="ARBA00024211"/>
    </source>
</evidence>
<gene>
    <name evidence="10" type="ORF">GH714_014824</name>
</gene>
<evidence type="ECO:0000256" key="3">
    <source>
        <dbReference type="ARBA" id="ARBA00022475"/>
    </source>
</evidence>